<dbReference type="Proteomes" id="UP000037460">
    <property type="component" value="Unassembled WGS sequence"/>
</dbReference>
<sequence>MTLEREAYDANHFYLYLERPWSESAHRYAPPVLRQVVRMLLLSSRRKSVGDCGYLPQELWLGVFRCMHRDWVREPRPTRGTAQAEYVHERGLAVGIEAAAACHLVLAENRVEAPSRAPSGEAPSRAPSGEAPSRAPSGEAPSRAAENWVEALDGAPSRALGGEAPSRAPDGAPHDEAPYRAPDGAPYRAPDGAPHRDPNTGTPDLERQRL</sequence>
<organism evidence="2 3">
    <name type="scientific">Chrysochromulina tobinii</name>
    <dbReference type="NCBI Taxonomy" id="1460289"/>
    <lineage>
        <taxon>Eukaryota</taxon>
        <taxon>Haptista</taxon>
        <taxon>Haptophyta</taxon>
        <taxon>Prymnesiophyceae</taxon>
        <taxon>Prymnesiales</taxon>
        <taxon>Chrysochromulinaceae</taxon>
        <taxon>Chrysochromulina</taxon>
    </lineage>
</organism>
<feature type="non-terminal residue" evidence="2">
    <location>
        <position position="210"/>
    </location>
</feature>
<dbReference type="EMBL" id="JWZX01001727">
    <property type="protein sequence ID" value="KOO32611.1"/>
    <property type="molecule type" value="Genomic_DNA"/>
</dbReference>
<evidence type="ECO:0000313" key="2">
    <source>
        <dbReference type="EMBL" id="KOO32611.1"/>
    </source>
</evidence>
<name>A0A0M0K157_9EUKA</name>
<keyword evidence="3" id="KW-1185">Reference proteome</keyword>
<dbReference type="AlphaFoldDB" id="A0A0M0K157"/>
<proteinExistence type="predicted"/>
<feature type="region of interest" description="Disordered" evidence="1">
    <location>
        <begin position="113"/>
        <end position="210"/>
    </location>
</feature>
<feature type="compositionally biased region" description="Basic and acidic residues" evidence="1">
    <location>
        <begin position="193"/>
        <end position="210"/>
    </location>
</feature>
<evidence type="ECO:0000313" key="3">
    <source>
        <dbReference type="Proteomes" id="UP000037460"/>
    </source>
</evidence>
<comment type="caution">
    <text evidence="2">The sequence shown here is derived from an EMBL/GenBank/DDBJ whole genome shotgun (WGS) entry which is preliminary data.</text>
</comment>
<protein>
    <submittedName>
        <fullName evidence="2">Fibrinogen-binding</fullName>
    </submittedName>
</protein>
<reference evidence="3" key="1">
    <citation type="journal article" date="2015" name="PLoS Genet.">
        <title>Genome Sequence and Transcriptome Analyses of Chrysochromulina tobin: Metabolic Tools for Enhanced Algal Fitness in the Prominent Order Prymnesiales (Haptophyceae).</title>
        <authorList>
            <person name="Hovde B.T."/>
            <person name="Deodato C.R."/>
            <person name="Hunsperger H.M."/>
            <person name="Ryken S.A."/>
            <person name="Yost W."/>
            <person name="Jha R.K."/>
            <person name="Patterson J."/>
            <person name="Monnat R.J. Jr."/>
            <person name="Barlow S.B."/>
            <person name="Starkenburg S.R."/>
            <person name="Cattolico R.A."/>
        </authorList>
    </citation>
    <scope>NUCLEOTIDE SEQUENCE</scope>
    <source>
        <strain evidence="3">CCMP291</strain>
    </source>
</reference>
<accession>A0A0M0K157</accession>
<gene>
    <name evidence="2" type="ORF">Ctob_009780</name>
</gene>
<evidence type="ECO:0000256" key="1">
    <source>
        <dbReference type="SAM" id="MobiDB-lite"/>
    </source>
</evidence>